<dbReference type="EnsemblMetazoa" id="ACHR015080-RA">
    <property type="protein sequence ID" value="ACHR015080-PA"/>
    <property type="gene ID" value="ACHR015080"/>
</dbReference>
<sequence length="225" mass="26131">MILQHLVHQLPNKAWAMFCMSKRPSIIISTVIQRNLSTSSVLCRKAVIKREEYFLKKDNIPAGFNIIYRAPMENYLTACNIVTSFSFLAMGGICAFTYLKDFHHIVVPFEIEYATLTANETDLLYFLGFFFLINSVIRVMVNRYPLRIYRNDKQYLAVFEGQIPLVKKQFGFQQGDVTPVPPGGVLPWQESRYKINDKKVLLLEDYFRTPSELNVMMMSEKSENE</sequence>
<keyword evidence="1" id="KW-1133">Transmembrane helix</keyword>
<reference evidence="3" key="1">
    <citation type="submission" date="2013-03" db="EMBL/GenBank/DDBJ databases">
        <title>The Genome Sequence of Anopheles christyi ACHKN1017.</title>
        <authorList>
            <consortium name="The Broad Institute Genomics Platform"/>
            <person name="Neafsey D.E."/>
            <person name="Besansky N."/>
            <person name="Walker B."/>
            <person name="Young S.K."/>
            <person name="Zeng Q."/>
            <person name="Gargeya S."/>
            <person name="Fitzgerald M."/>
            <person name="Haas B."/>
            <person name="Abouelleil A."/>
            <person name="Allen A.W."/>
            <person name="Alvarado L."/>
            <person name="Arachchi H.M."/>
            <person name="Berlin A.M."/>
            <person name="Chapman S.B."/>
            <person name="Gainer-Dewar J."/>
            <person name="Goldberg J."/>
            <person name="Griggs A."/>
            <person name="Gujja S."/>
            <person name="Hansen M."/>
            <person name="Howarth C."/>
            <person name="Imamovic A."/>
            <person name="Ireland A."/>
            <person name="Larimer J."/>
            <person name="McCowan C."/>
            <person name="Murphy C."/>
            <person name="Pearson M."/>
            <person name="Poon T.W."/>
            <person name="Priest M."/>
            <person name="Roberts A."/>
            <person name="Saif S."/>
            <person name="Shea T."/>
            <person name="Sisk P."/>
            <person name="Sykes S."/>
            <person name="Wortman J."/>
            <person name="Nusbaum C."/>
            <person name="Birren B."/>
        </authorList>
    </citation>
    <scope>NUCLEOTIDE SEQUENCE [LARGE SCALE GENOMIC DNA]</scope>
    <source>
        <strain evidence="3">ACHKN1017</strain>
    </source>
</reference>
<feature type="transmembrane region" description="Helical" evidence="1">
    <location>
        <begin position="123"/>
        <end position="141"/>
    </location>
</feature>
<keyword evidence="1" id="KW-0812">Transmembrane</keyword>
<keyword evidence="3" id="KW-1185">Reference proteome</keyword>
<dbReference type="Proteomes" id="UP000075881">
    <property type="component" value="Unassembled WGS sequence"/>
</dbReference>
<keyword evidence="1" id="KW-0472">Membrane</keyword>
<reference evidence="2" key="2">
    <citation type="submission" date="2020-05" db="UniProtKB">
        <authorList>
            <consortium name="EnsemblMetazoa"/>
        </authorList>
    </citation>
    <scope>IDENTIFICATION</scope>
    <source>
        <strain evidence="2">ACHKN1017</strain>
    </source>
</reference>
<proteinExistence type="predicted"/>
<organism evidence="2 3">
    <name type="scientific">Anopheles christyi</name>
    <dbReference type="NCBI Taxonomy" id="43041"/>
    <lineage>
        <taxon>Eukaryota</taxon>
        <taxon>Metazoa</taxon>
        <taxon>Ecdysozoa</taxon>
        <taxon>Arthropoda</taxon>
        <taxon>Hexapoda</taxon>
        <taxon>Insecta</taxon>
        <taxon>Pterygota</taxon>
        <taxon>Neoptera</taxon>
        <taxon>Endopterygota</taxon>
        <taxon>Diptera</taxon>
        <taxon>Nematocera</taxon>
        <taxon>Culicoidea</taxon>
        <taxon>Culicidae</taxon>
        <taxon>Anophelinae</taxon>
        <taxon>Anopheles</taxon>
    </lineage>
</organism>
<dbReference type="VEuPathDB" id="VectorBase:ACHR015080"/>
<name>A0A3F2YTY6_9DIPT</name>
<evidence type="ECO:0000256" key="1">
    <source>
        <dbReference type="SAM" id="Phobius"/>
    </source>
</evidence>
<dbReference type="STRING" id="43041.A0A3F2YTY6"/>
<accession>A0A3F2YTY6</accession>
<dbReference type="AlphaFoldDB" id="A0A3F2YTY6"/>
<protein>
    <submittedName>
        <fullName evidence="2">Uncharacterized protein</fullName>
    </submittedName>
</protein>
<evidence type="ECO:0000313" key="2">
    <source>
        <dbReference type="EnsemblMetazoa" id="ACHR015080-PA"/>
    </source>
</evidence>
<evidence type="ECO:0000313" key="3">
    <source>
        <dbReference type="Proteomes" id="UP000075881"/>
    </source>
</evidence>
<feature type="transmembrane region" description="Helical" evidence="1">
    <location>
        <begin position="75"/>
        <end position="99"/>
    </location>
</feature>